<dbReference type="AlphaFoldDB" id="A0A699KBY6"/>
<feature type="compositionally biased region" description="Basic and acidic residues" evidence="1">
    <location>
        <begin position="57"/>
        <end position="71"/>
    </location>
</feature>
<protein>
    <submittedName>
        <fullName evidence="2">Uncharacterized protein</fullName>
    </submittedName>
</protein>
<dbReference type="EMBL" id="BKCJ010490403">
    <property type="protein sequence ID" value="GFA80032.1"/>
    <property type="molecule type" value="Genomic_DNA"/>
</dbReference>
<accession>A0A699KBY6</accession>
<feature type="region of interest" description="Disordered" evidence="1">
    <location>
        <begin position="54"/>
        <end position="90"/>
    </location>
</feature>
<comment type="caution">
    <text evidence="2">The sequence shown here is derived from an EMBL/GenBank/DDBJ whole genome shotgun (WGS) entry which is preliminary data.</text>
</comment>
<proteinExistence type="predicted"/>
<evidence type="ECO:0000256" key="1">
    <source>
        <dbReference type="SAM" id="MobiDB-lite"/>
    </source>
</evidence>
<sequence length="283" mass="32626">MELKKILIEKMENNKSIHRSDEQRNLYKALVDVYECDKIILDTYGDTVTLKRRHHDANKDEKPSAGSDRGESAPAEEPMQTTQDLEEPSHQEFEIGVADDQPVAEASQHPECSTDLQSTWSLLEMSTQIIESSLSPNFRLLNGTTTSTWIRSLCVEMMTSYTSSKKATSRGFAFKTLKICYCFWVKESVESYKKKLNITKPGTYHSDLKRKEAYTAYSNPKGFIYQNKDKQNRLMRIDELHKFSDGTLNVQTALDDRLKGIRMKYLPQAIWRRSDKERAATMI</sequence>
<name>A0A699KBY6_TANCI</name>
<organism evidence="2">
    <name type="scientific">Tanacetum cinerariifolium</name>
    <name type="common">Dalmatian daisy</name>
    <name type="synonym">Chrysanthemum cinerariifolium</name>
    <dbReference type="NCBI Taxonomy" id="118510"/>
    <lineage>
        <taxon>Eukaryota</taxon>
        <taxon>Viridiplantae</taxon>
        <taxon>Streptophyta</taxon>
        <taxon>Embryophyta</taxon>
        <taxon>Tracheophyta</taxon>
        <taxon>Spermatophyta</taxon>
        <taxon>Magnoliopsida</taxon>
        <taxon>eudicotyledons</taxon>
        <taxon>Gunneridae</taxon>
        <taxon>Pentapetalae</taxon>
        <taxon>asterids</taxon>
        <taxon>campanulids</taxon>
        <taxon>Asterales</taxon>
        <taxon>Asteraceae</taxon>
        <taxon>Asteroideae</taxon>
        <taxon>Anthemideae</taxon>
        <taxon>Anthemidinae</taxon>
        <taxon>Tanacetum</taxon>
    </lineage>
</organism>
<gene>
    <name evidence="2" type="ORF">Tci_652004</name>
</gene>
<reference evidence="2" key="1">
    <citation type="journal article" date="2019" name="Sci. Rep.">
        <title>Draft genome of Tanacetum cinerariifolium, the natural source of mosquito coil.</title>
        <authorList>
            <person name="Yamashiro T."/>
            <person name="Shiraishi A."/>
            <person name="Satake H."/>
            <person name="Nakayama K."/>
        </authorList>
    </citation>
    <scope>NUCLEOTIDE SEQUENCE</scope>
</reference>
<evidence type="ECO:0000313" key="2">
    <source>
        <dbReference type="EMBL" id="GFA80032.1"/>
    </source>
</evidence>